<feature type="compositionally biased region" description="Acidic residues" evidence="1">
    <location>
        <begin position="219"/>
        <end position="231"/>
    </location>
</feature>
<dbReference type="OrthoDB" id="3256015at2759"/>
<feature type="compositionally biased region" description="Low complexity" evidence="1">
    <location>
        <begin position="248"/>
        <end position="262"/>
    </location>
</feature>
<sequence>MSSKISIPHSLRPREKESQKHPEEVQAEKVEKVRTQMEKTEKQAQNIQETAEVEKKLQEDMSSKIATAHHPPPTMQKKVFRPRPASSTPEERKDEIGKDEVEIIQDVSSGSDDLYDPNQQGADEEDINNEDDEAVLDLSEEETSGKKGFKKRKKQPGQGNLRTAITSALGKPVPKDGLAKRKALPGDDGSEVANRGRPMKKTKGSTGLHADWPDRILRDDDDGDGDSDIEMQDPKLIPTGPSVHGRSRSASSGMSMSSASRAPTSPQGSDDENEGGISDDAGEDAERQGLSGKAEKSETLKSHYYGGSSKLGEMRVRSLARIVPTTSVSTFIKPNASSAAARNRLKKSEVWLSHLPTHLQSQFSKVFTPRLHEAFGVVVAWEQLKEDKLIRLWSDIFPKEKTLNFKTDLGFIVQKLIDDRLSQWRTQFAKRALDTLTDIVFAQLPINSTEQRYAWCTWALSGEDEGSHPFYYATYEEPDSEVEGSVLTIKGIFQSVMISSVLATHMSWISAIPPEARSDMKPVGALIHAIQAAKRVISWWEEGKGEKKVPPTPISDYSKSNWGDHINIVEGQPMRVNSTSDLVAVVSGLKEKQWEKIMAAAIAIGKVKKKKDGASQLAPPPPLTTIQLRDDDSDLAGND</sequence>
<evidence type="ECO:0000256" key="1">
    <source>
        <dbReference type="SAM" id="MobiDB-lite"/>
    </source>
</evidence>
<reference evidence="2" key="1">
    <citation type="submission" date="2022-07" db="EMBL/GenBank/DDBJ databases">
        <title>Genome Sequence of Agrocybe chaxingu.</title>
        <authorList>
            <person name="Buettner E."/>
        </authorList>
    </citation>
    <scope>NUCLEOTIDE SEQUENCE</scope>
    <source>
        <strain evidence="2">MP-N11</strain>
    </source>
</reference>
<accession>A0A9W8K5M1</accession>
<dbReference type="Proteomes" id="UP001148786">
    <property type="component" value="Unassembled WGS sequence"/>
</dbReference>
<feature type="compositionally biased region" description="Acidic residues" evidence="1">
    <location>
        <begin position="122"/>
        <end position="142"/>
    </location>
</feature>
<feature type="region of interest" description="Disordered" evidence="1">
    <location>
        <begin position="1"/>
        <end position="304"/>
    </location>
</feature>
<dbReference type="AlphaFoldDB" id="A0A9W8K5M1"/>
<organism evidence="2 3">
    <name type="scientific">Agrocybe chaxingu</name>
    <dbReference type="NCBI Taxonomy" id="84603"/>
    <lineage>
        <taxon>Eukaryota</taxon>
        <taxon>Fungi</taxon>
        <taxon>Dikarya</taxon>
        <taxon>Basidiomycota</taxon>
        <taxon>Agaricomycotina</taxon>
        <taxon>Agaricomycetes</taxon>
        <taxon>Agaricomycetidae</taxon>
        <taxon>Agaricales</taxon>
        <taxon>Agaricineae</taxon>
        <taxon>Strophariaceae</taxon>
        <taxon>Agrocybe</taxon>
    </lineage>
</organism>
<feature type="compositionally biased region" description="Basic and acidic residues" evidence="1">
    <location>
        <begin position="12"/>
        <end position="42"/>
    </location>
</feature>
<feature type="compositionally biased region" description="Polar residues" evidence="1">
    <location>
        <begin position="106"/>
        <end position="121"/>
    </location>
</feature>
<protein>
    <submittedName>
        <fullName evidence="2">Uncharacterized protein</fullName>
    </submittedName>
</protein>
<feature type="compositionally biased region" description="Basic and acidic residues" evidence="1">
    <location>
        <begin position="52"/>
        <end position="62"/>
    </location>
</feature>
<feature type="compositionally biased region" description="Basic and acidic residues" evidence="1">
    <location>
        <begin position="89"/>
        <end position="101"/>
    </location>
</feature>
<evidence type="ECO:0000313" key="3">
    <source>
        <dbReference type="Proteomes" id="UP001148786"/>
    </source>
</evidence>
<comment type="caution">
    <text evidence="2">The sequence shown here is derived from an EMBL/GenBank/DDBJ whole genome shotgun (WGS) entry which is preliminary data.</text>
</comment>
<proteinExistence type="predicted"/>
<name>A0A9W8K5M1_9AGAR</name>
<evidence type="ECO:0000313" key="2">
    <source>
        <dbReference type="EMBL" id="KAJ3513243.1"/>
    </source>
</evidence>
<dbReference type="EMBL" id="JANKHO010000209">
    <property type="protein sequence ID" value="KAJ3513243.1"/>
    <property type="molecule type" value="Genomic_DNA"/>
</dbReference>
<gene>
    <name evidence="2" type="ORF">NLJ89_g3055</name>
</gene>
<feature type="region of interest" description="Disordered" evidence="1">
    <location>
        <begin position="607"/>
        <end position="639"/>
    </location>
</feature>
<keyword evidence="3" id="KW-1185">Reference proteome</keyword>